<sequence>MELLTTTEIQQVAGAGGNYQMAVNLEIAQVVAAKLNNCNIRDLTHDMIASALMGGAVGAFGGSVAVPVVGSIPGWLSEAISGAGMGALTYGASCWW</sequence>
<dbReference type="Proteomes" id="UP000237673">
    <property type="component" value="Chromosome"/>
</dbReference>
<evidence type="ECO:0000313" key="1">
    <source>
        <dbReference type="EMBL" id="AUY25828.1"/>
    </source>
</evidence>
<dbReference type="EMBL" id="CP026378">
    <property type="protein sequence ID" value="AUY25828.1"/>
    <property type="molecule type" value="Genomic_DNA"/>
</dbReference>
<gene>
    <name evidence="1" type="ORF">C2E16_13505</name>
</gene>
<organism evidence="1 2">
    <name type="scientific">Mixta calida</name>
    <dbReference type="NCBI Taxonomy" id="665913"/>
    <lineage>
        <taxon>Bacteria</taxon>
        <taxon>Pseudomonadati</taxon>
        <taxon>Pseudomonadota</taxon>
        <taxon>Gammaproteobacteria</taxon>
        <taxon>Enterobacterales</taxon>
        <taxon>Erwiniaceae</taxon>
        <taxon>Mixta</taxon>
    </lineage>
</organism>
<dbReference type="GeneID" id="84633701"/>
<keyword evidence="2" id="KW-1185">Reference proteome</keyword>
<name>A0ABN5HCA5_9GAMM</name>
<accession>A0ABN5HCA5</accession>
<protein>
    <recommendedName>
        <fullName evidence="3">Bacteriocin</fullName>
    </recommendedName>
</protein>
<proteinExistence type="predicted"/>
<evidence type="ECO:0008006" key="3">
    <source>
        <dbReference type="Google" id="ProtNLM"/>
    </source>
</evidence>
<dbReference type="RefSeq" id="WP_084971393.1">
    <property type="nucleotide sequence ID" value="NZ_CP026378.1"/>
</dbReference>
<evidence type="ECO:0000313" key="2">
    <source>
        <dbReference type="Proteomes" id="UP000237673"/>
    </source>
</evidence>
<reference evidence="1 2" key="1">
    <citation type="submission" date="2018-01" db="EMBL/GenBank/DDBJ databases">
        <title>Complete and assembled Genome of Pantoea calida DSM22759T.</title>
        <authorList>
            <person name="Stevens M.J.A."/>
            <person name="Zurfluh K."/>
            <person name="Stephan R."/>
        </authorList>
    </citation>
    <scope>NUCLEOTIDE SEQUENCE [LARGE SCALE GENOMIC DNA]</scope>
    <source>
        <strain evidence="1 2">DSM 22759</strain>
    </source>
</reference>